<dbReference type="GO" id="GO:0030295">
    <property type="term" value="F:protein kinase activator activity"/>
    <property type="evidence" value="ECO:0000318"/>
    <property type="project" value="GO_Central"/>
</dbReference>
<feature type="compositionally biased region" description="Polar residues" evidence="1">
    <location>
        <begin position="260"/>
        <end position="278"/>
    </location>
</feature>
<reference evidence="3 5" key="1">
    <citation type="journal article" date="2011" name="Nature">
        <title>The Medicago genome provides insight into the evolution of rhizobial symbioses.</title>
        <authorList>
            <person name="Young N.D."/>
            <person name="Debelle F."/>
            <person name="Oldroyd G.E."/>
            <person name="Geurts R."/>
            <person name="Cannon S.B."/>
            <person name="Udvardi M.K."/>
            <person name="Benedito V.A."/>
            <person name="Mayer K.F."/>
            <person name="Gouzy J."/>
            <person name="Schoof H."/>
            <person name="Van de Peer Y."/>
            <person name="Proost S."/>
            <person name="Cook D.R."/>
            <person name="Meyers B.C."/>
            <person name="Spannagl M."/>
            <person name="Cheung F."/>
            <person name="De Mita S."/>
            <person name="Krishnakumar V."/>
            <person name="Gundlach H."/>
            <person name="Zhou S."/>
            <person name="Mudge J."/>
            <person name="Bharti A.K."/>
            <person name="Murray J.D."/>
            <person name="Naoumkina M.A."/>
            <person name="Rosen B."/>
            <person name="Silverstein K.A."/>
            <person name="Tang H."/>
            <person name="Rombauts S."/>
            <person name="Zhao P.X."/>
            <person name="Zhou P."/>
            <person name="Barbe V."/>
            <person name="Bardou P."/>
            <person name="Bechner M."/>
            <person name="Bellec A."/>
            <person name="Berger A."/>
            <person name="Berges H."/>
            <person name="Bidwell S."/>
            <person name="Bisseling T."/>
            <person name="Choisne N."/>
            <person name="Couloux A."/>
            <person name="Denny R."/>
            <person name="Deshpande S."/>
            <person name="Dai X."/>
            <person name="Doyle J.J."/>
            <person name="Dudez A.M."/>
            <person name="Farmer A.D."/>
            <person name="Fouteau S."/>
            <person name="Franken C."/>
            <person name="Gibelin C."/>
            <person name="Gish J."/>
            <person name="Goldstein S."/>
            <person name="Gonzalez A.J."/>
            <person name="Green P.J."/>
            <person name="Hallab A."/>
            <person name="Hartog M."/>
            <person name="Hua A."/>
            <person name="Humphray S.J."/>
            <person name="Jeong D.H."/>
            <person name="Jing Y."/>
            <person name="Jocker A."/>
            <person name="Kenton S.M."/>
            <person name="Kim D.J."/>
            <person name="Klee K."/>
            <person name="Lai H."/>
            <person name="Lang C."/>
            <person name="Lin S."/>
            <person name="Macmil S.L."/>
            <person name="Magdelenat G."/>
            <person name="Matthews L."/>
            <person name="McCorrison J."/>
            <person name="Monaghan E.L."/>
            <person name="Mun J.H."/>
            <person name="Najar F.Z."/>
            <person name="Nicholson C."/>
            <person name="Noirot C."/>
            <person name="O'Bleness M."/>
            <person name="Paule C.R."/>
            <person name="Poulain J."/>
            <person name="Prion F."/>
            <person name="Qin B."/>
            <person name="Qu C."/>
            <person name="Retzel E.F."/>
            <person name="Riddle C."/>
            <person name="Sallet E."/>
            <person name="Samain S."/>
            <person name="Samson N."/>
            <person name="Sanders I."/>
            <person name="Saurat O."/>
            <person name="Scarpelli C."/>
            <person name="Schiex T."/>
            <person name="Segurens B."/>
            <person name="Severin A.J."/>
            <person name="Sherrier D.J."/>
            <person name="Shi R."/>
            <person name="Sims S."/>
            <person name="Singer S.R."/>
            <person name="Sinharoy S."/>
            <person name="Sterck L."/>
            <person name="Viollet A."/>
            <person name="Wang B.B."/>
            <person name="Wang K."/>
            <person name="Wang M."/>
            <person name="Wang X."/>
            <person name="Warfsmann J."/>
            <person name="Weissenbach J."/>
            <person name="White D.D."/>
            <person name="White J.D."/>
            <person name="Wiley G.B."/>
            <person name="Wincker P."/>
            <person name="Xing Y."/>
            <person name="Yang L."/>
            <person name="Yao Z."/>
            <person name="Ying F."/>
            <person name="Zhai J."/>
            <person name="Zhou L."/>
            <person name="Zuber A."/>
            <person name="Denarie J."/>
            <person name="Dixon R.A."/>
            <person name="May G.D."/>
            <person name="Schwartz D.C."/>
            <person name="Rogers J."/>
            <person name="Quetier F."/>
            <person name="Town C.D."/>
            <person name="Roe B.A."/>
        </authorList>
    </citation>
    <scope>NUCLEOTIDE SEQUENCE [LARGE SCALE GENOMIC DNA]</scope>
    <source>
        <strain evidence="3">A17</strain>
        <strain evidence="4 5">cv. Jemalong A17</strain>
    </source>
</reference>
<dbReference type="GO" id="GO:0090307">
    <property type="term" value="P:mitotic spindle assembly"/>
    <property type="evidence" value="ECO:0000318"/>
    <property type="project" value="GO_Central"/>
</dbReference>
<feature type="domain" description="TPX2 central" evidence="2">
    <location>
        <begin position="210"/>
        <end position="255"/>
    </location>
</feature>
<dbReference type="HOGENOM" id="CLU_030460_2_1_1"/>
<dbReference type="GO" id="GO:0008017">
    <property type="term" value="F:microtubule binding"/>
    <property type="evidence" value="ECO:0000318"/>
    <property type="project" value="GO_Central"/>
</dbReference>
<evidence type="ECO:0000313" key="5">
    <source>
        <dbReference type="Proteomes" id="UP000002051"/>
    </source>
</evidence>
<dbReference type="InterPro" id="IPR027330">
    <property type="entry name" value="TPX2_central_dom"/>
</dbReference>
<dbReference type="STRING" id="3880.A0A072UKY3"/>
<feature type="compositionally biased region" description="Low complexity" evidence="1">
    <location>
        <begin position="336"/>
        <end position="355"/>
    </location>
</feature>
<evidence type="ECO:0000313" key="3">
    <source>
        <dbReference type="EMBL" id="KEH26500.1"/>
    </source>
</evidence>
<sequence>MEEEFVEIEVEESSLCFDDEIDFTYEFDAPMFYDFTTQETLFDDCEAEQWFEFAQSYPPSPFLMKFRYGNGGATENGNVTCGDPHHVSTMEDNNSRGVENCNQTAQDTLDGKIKALTKSSSSKSKVFTFMKPTASHLAKLKNPQEVQNPRNLRRIQEKSSASIDLLLTKRQKLESGYLRKVAQLKHQNLLTHKKTKEVDRTNVNLASKPNVTIPREPNLQTAMRAQRHKPKTNVESEEHAKSSFQVLKARPLTKKGGGTLNSNSISNSETRKNTSVGSRQEKCRTNSKPQGSTDDKKLSSKGERGVFRNIKVYPLESNDKRFTDEPPTELLSKLTLTSEAKQTAKSQSKKQSISKSLKENRPGSLRQEHEVC</sequence>
<proteinExistence type="predicted"/>
<dbReference type="InterPro" id="IPR009675">
    <property type="entry name" value="TPX2_fam"/>
</dbReference>
<reference evidence="3 5" key="2">
    <citation type="journal article" date="2014" name="BMC Genomics">
        <title>An improved genome release (version Mt4.0) for the model legume Medicago truncatula.</title>
        <authorList>
            <person name="Tang H."/>
            <person name="Krishnakumar V."/>
            <person name="Bidwell S."/>
            <person name="Rosen B."/>
            <person name="Chan A."/>
            <person name="Zhou S."/>
            <person name="Gentzbittel L."/>
            <person name="Childs K.L."/>
            <person name="Yandell M."/>
            <person name="Gundlach H."/>
            <person name="Mayer K.F."/>
            <person name="Schwartz D.C."/>
            <person name="Town C.D."/>
        </authorList>
    </citation>
    <scope>GENOME REANNOTATION</scope>
    <source>
        <strain evidence="3">A17</strain>
        <strain evidence="4 5">cv. Jemalong A17</strain>
    </source>
</reference>
<evidence type="ECO:0000256" key="1">
    <source>
        <dbReference type="SAM" id="MobiDB-lite"/>
    </source>
</evidence>
<feature type="compositionally biased region" description="Basic and acidic residues" evidence="1">
    <location>
        <begin position="232"/>
        <end position="241"/>
    </location>
</feature>
<gene>
    <name evidence="4" type="primary">25497156</name>
    <name evidence="3" type="ordered locus">MTR_6g463310</name>
</gene>
<feature type="region of interest" description="Disordered" evidence="1">
    <location>
        <begin position="204"/>
        <end position="302"/>
    </location>
</feature>
<dbReference type="Pfam" id="PF12214">
    <property type="entry name" value="TPX2_importin"/>
    <property type="match status" value="1"/>
</dbReference>
<protein>
    <submittedName>
        <fullName evidence="3">Cell cycle regulated microtubule associated protein</fullName>
    </submittedName>
</protein>
<dbReference type="KEGG" id="mtr:25497156"/>
<dbReference type="EnsemblPlants" id="KEH26500">
    <property type="protein sequence ID" value="KEH26500"/>
    <property type="gene ID" value="MTR_6g463310"/>
</dbReference>
<evidence type="ECO:0000313" key="4">
    <source>
        <dbReference type="EnsemblPlants" id="KEH26500"/>
    </source>
</evidence>
<name>A0A072UKY3_MEDTR</name>
<feature type="compositionally biased region" description="Basic and acidic residues" evidence="1">
    <location>
        <begin position="356"/>
        <end position="372"/>
    </location>
</feature>
<dbReference type="GO" id="GO:0060236">
    <property type="term" value="P:regulation of mitotic spindle organization"/>
    <property type="evidence" value="ECO:0007669"/>
    <property type="project" value="InterPro"/>
</dbReference>
<feature type="region of interest" description="Disordered" evidence="1">
    <location>
        <begin position="336"/>
        <end position="372"/>
    </location>
</feature>
<keyword evidence="5" id="KW-1185">Reference proteome</keyword>
<feature type="compositionally biased region" description="Basic and acidic residues" evidence="1">
    <location>
        <begin position="293"/>
        <end position="302"/>
    </location>
</feature>
<accession>A0A072UKY3</accession>
<dbReference type="EMBL" id="CM001222">
    <property type="protein sequence ID" value="KEH26500.1"/>
    <property type="molecule type" value="Genomic_DNA"/>
</dbReference>
<dbReference type="GO" id="GO:0005819">
    <property type="term" value="C:spindle"/>
    <property type="evidence" value="ECO:0007669"/>
    <property type="project" value="InterPro"/>
</dbReference>
<evidence type="ECO:0000259" key="2">
    <source>
        <dbReference type="Pfam" id="PF12214"/>
    </source>
</evidence>
<dbReference type="OrthoDB" id="1684416at2759"/>
<dbReference type="Proteomes" id="UP000002051">
    <property type="component" value="Chromosome 6"/>
</dbReference>
<organism evidence="3 5">
    <name type="scientific">Medicago truncatula</name>
    <name type="common">Barrel medic</name>
    <name type="synonym">Medicago tribuloides</name>
    <dbReference type="NCBI Taxonomy" id="3880"/>
    <lineage>
        <taxon>Eukaryota</taxon>
        <taxon>Viridiplantae</taxon>
        <taxon>Streptophyta</taxon>
        <taxon>Embryophyta</taxon>
        <taxon>Tracheophyta</taxon>
        <taxon>Spermatophyta</taxon>
        <taxon>Magnoliopsida</taxon>
        <taxon>eudicotyledons</taxon>
        <taxon>Gunneridae</taxon>
        <taxon>Pentapetalae</taxon>
        <taxon>rosids</taxon>
        <taxon>fabids</taxon>
        <taxon>Fabales</taxon>
        <taxon>Fabaceae</taxon>
        <taxon>Papilionoideae</taxon>
        <taxon>50 kb inversion clade</taxon>
        <taxon>NPAAA clade</taxon>
        <taxon>Hologalegina</taxon>
        <taxon>IRL clade</taxon>
        <taxon>Trifolieae</taxon>
        <taxon>Medicago</taxon>
    </lineage>
</organism>
<dbReference type="PANTHER" id="PTHR14326:SF55">
    <property type="entry name" value="CELL CYCLE REGULATED MICROTUBULE ASSOCIATED PROTEIN"/>
    <property type="match status" value="1"/>
</dbReference>
<dbReference type="AlphaFoldDB" id="A0A072UKY3"/>
<reference evidence="4" key="3">
    <citation type="submission" date="2015-04" db="UniProtKB">
        <authorList>
            <consortium name="EnsemblPlants"/>
        </authorList>
    </citation>
    <scope>IDENTIFICATION</scope>
    <source>
        <strain evidence="4">cv. Jemalong A17</strain>
    </source>
</reference>
<dbReference type="PANTHER" id="PTHR14326">
    <property type="entry name" value="TARGETING PROTEIN FOR XKLP2"/>
    <property type="match status" value="1"/>
</dbReference>
<dbReference type="GO" id="GO:0005880">
    <property type="term" value="C:nuclear microtubule"/>
    <property type="evidence" value="ECO:0000318"/>
    <property type="project" value="GO_Central"/>
</dbReference>